<reference evidence="5 7" key="2">
    <citation type="submission" date="2019-07" db="EMBL/GenBank/DDBJ databases">
        <title>Tepidimonas ignava SPS-1037 draft genome.</title>
        <authorList>
            <person name="Da Costa M.S."/>
            <person name="Froufe H.J.C."/>
            <person name="Egas C."/>
            <person name="Albuquerque L."/>
        </authorList>
    </citation>
    <scope>NUCLEOTIDE SEQUENCE [LARGE SCALE GENOMIC DNA]</scope>
    <source>
        <strain evidence="5 7">SPS-1037</strain>
    </source>
</reference>
<feature type="region of interest" description="Disordered" evidence="2">
    <location>
        <begin position="169"/>
        <end position="194"/>
    </location>
</feature>
<evidence type="ECO:0000313" key="5">
    <source>
        <dbReference type="EMBL" id="TSE18606.1"/>
    </source>
</evidence>
<sequence>MLTPEQLAAAHKANLEMLVGLTRQAFEGVEKLVELNLEATRAALRDVAGTTQAMLDAKDAQELLQRQAALLQPLAERTLAYSRQLADIAAHTGGVFAQAAQAQAAEAQHKAQAVVDNVARNAPAGTEPAVQALRAMVNAAATAMETVQQAVKQATELTQQNWQRAAEQTQQAVQQASTAVGGGTAGGRGGRRSA</sequence>
<dbReference type="EMBL" id="VJNC01000023">
    <property type="protein sequence ID" value="TSE18606.1"/>
    <property type="molecule type" value="Genomic_DNA"/>
</dbReference>
<dbReference type="RefSeq" id="WP_132961686.1">
    <property type="nucleotide sequence ID" value="NZ_SMAH01000002.1"/>
</dbReference>
<dbReference type="Pfam" id="PF09361">
    <property type="entry name" value="Phasin_2"/>
    <property type="match status" value="1"/>
</dbReference>
<evidence type="ECO:0000256" key="2">
    <source>
        <dbReference type="SAM" id="MobiDB-lite"/>
    </source>
</evidence>
<organism evidence="4 6">
    <name type="scientific">Tepidimonas ignava</name>
    <dbReference type="NCBI Taxonomy" id="114249"/>
    <lineage>
        <taxon>Bacteria</taxon>
        <taxon>Pseudomonadati</taxon>
        <taxon>Pseudomonadota</taxon>
        <taxon>Betaproteobacteria</taxon>
        <taxon>Burkholderiales</taxon>
        <taxon>Tepidimonas</taxon>
    </lineage>
</organism>
<evidence type="ECO:0000313" key="4">
    <source>
        <dbReference type="EMBL" id="TCS99556.1"/>
    </source>
</evidence>
<keyword evidence="1" id="KW-0175">Coiled coil</keyword>
<feature type="compositionally biased region" description="Low complexity" evidence="2">
    <location>
        <begin position="169"/>
        <end position="179"/>
    </location>
</feature>
<dbReference type="Proteomes" id="UP000315577">
    <property type="component" value="Unassembled WGS sequence"/>
</dbReference>
<accession>A0A4R3LNL8</accession>
<name>A0A4R3LNL8_9BURK</name>
<keyword evidence="7" id="KW-1185">Reference proteome</keyword>
<evidence type="ECO:0000259" key="3">
    <source>
        <dbReference type="Pfam" id="PF09361"/>
    </source>
</evidence>
<reference evidence="4 6" key="1">
    <citation type="submission" date="2019-03" db="EMBL/GenBank/DDBJ databases">
        <title>Genomic Encyclopedia of Type Strains, Phase IV (KMG-IV): sequencing the most valuable type-strain genomes for metagenomic binning, comparative biology and taxonomic classification.</title>
        <authorList>
            <person name="Goeker M."/>
        </authorList>
    </citation>
    <scope>NUCLEOTIDE SEQUENCE [LARGE SCALE GENOMIC DNA]</scope>
    <source>
        <strain evidence="4 6">DSM 12034</strain>
    </source>
</reference>
<dbReference type="InterPro" id="IPR010127">
    <property type="entry name" value="Phasin_subfam-1"/>
</dbReference>
<evidence type="ECO:0000313" key="6">
    <source>
        <dbReference type="Proteomes" id="UP000295536"/>
    </source>
</evidence>
<dbReference type="NCBIfam" id="TIGR01841">
    <property type="entry name" value="phasin"/>
    <property type="match status" value="1"/>
</dbReference>
<protein>
    <submittedName>
        <fullName evidence="4 5">Phasin family protein</fullName>
    </submittedName>
</protein>
<dbReference type="InterPro" id="IPR018968">
    <property type="entry name" value="Phasin"/>
</dbReference>
<dbReference type="EMBL" id="SMAH01000002">
    <property type="protein sequence ID" value="TCS99556.1"/>
    <property type="molecule type" value="Genomic_DNA"/>
</dbReference>
<comment type="caution">
    <text evidence="4">The sequence shown here is derived from an EMBL/GenBank/DDBJ whole genome shotgun (WGS) entry which is preliminary data.</text>
</comment>
<gene>
    <name evidence="4" type="ORF">EDC36_102236</name>
    <name evidence="5" type="ORF">Tigna_02478</name>
</gene>
<dbReference type="OrthoDB" id="5298576at2"/>
<feature type="domain" description="Phasin" evidence="3">
    <location>
        <begin position="5"/>
        <end position="103"/>
    </location>
</feature>
<evidence type="ECO:0000313" key="7">
    <source>
        <dbReference type="Proteomes" id="UP000315577"/>
    </source>
</evidence>
<dbReference type="Proteomes" id="UP000295536">
    <property type="component" value="Unassembled WGS sequence"/>
</dbReference>
<dbReference type="AlphaFoldDB" id="A0A4R3LNL8"/>
<proteinExistence type="predicted"/>
<evidence type="ECO:0000256" key="1">
    <source>
        <dbReference type="SAM" id="Coils"/>
    </source>
</evidence>
<feature type="coiled-coil region" evidence="1">
    <location>
        <begin position="97"/>
        <end position="160"/>
    </location>
</feature>